<accession>A0A1I7WFT1</accession>
<reference evidence="2" key="1">
    <citation type="submission" date="2016-11" db="UniProtKB">
        <authorList>
            <consortium name="WormBaseParasite"/>
        </authorList>
    </citation>
    <scope>IDENTIFICATION</scope>
</reference>
<organism evidence="1 2">
    <name type="scientific">Heterorhabditis bacteriophora</name>
    <name type="common">Entomopathogenic nematode worm</name>
    <dbReference type="NCBI Taxonomy" id="37862"/>
    <lineage>
        <taxon>Eukaryota</taxon>
        <taxon>Metazoa</taxon>
        <taxon>Ecdysozoa</taxon>
        <taxon>Nematoda</taxon>
        <taxon>Chromadorea</taxon>
        <taxon>Rhabditida</taxon>
        <taxon>Rhabditina</taxon>
        <taxon>Rhabditomorpha</taxon>
        <taxon>Strongyloidea</taxon>
        <taxon>Heterorhabditidae</taxon>
        <taxon>Heterorhabditis</taxon>
    </lineage>
</organism>
<protein>
    <submittedName>
        <fullName evidence="2">Maturase K</fullName>
    </submittedName>
</protein>
<evidence type="ECO:0000313" key="2">
    <source>
        <dbReference type="WBParaSite" id="Hba_03811"/>
    </source>
</evidence>
<proteinExistence type="predicted"/>
<dbReference type="Proteomes" id="UP000095283">
    <property type="component" value="Unplaced"/>
</dbReference>
<name>A0A1I7WFT1_HETBA</name>
<dbReference type="WBParaSite" id="Hba_03811">
    <property type="protein sequence ID" value="Hba_03811"/>
    <property type="gene ID" value="Hba_03811"/>
</dbReference>
<dbReference type="AlphaFoldDB" id="A0A1I7WFT1"/>
<sequence>MKFKLEIFKFYQCNHREQKKKQETVCYHFNTHCIYRWVFQKFARINPLTWKRYSPTQIFFPLASCAFRPIRQNSLSGMHRPEGQRTLQITYEKVSVFCYNTTLDLLYNTGCGISSDTRFKSFRYANEARCLKLLWPMFKISSKSLVFELLFNVQSPTHSHHRLRRMLRLRRSSSGSSSDPWYIKGSGKPRSVNISDYRIGHSNRTGHLLMRPKQLLSCV</sequence>
<evidence type="ECO:0000313" key="1">
    <source>
        <dbReference type="Proteomes" id="UP000095283"/>
    </source>
</evidence>
<keyword evidence="1" id="KW-1185">Reference proteome</keyword>